<dbReference type="EMBL" id="LKCW01000006">
    <property type="protein sequence ID" value="KPM45573.1"/>
    <property type="molecule type" value="Genomic_DNA"/>
</dbReference>
<dbReference type="InterPro" id="IPR022137">
    <property type="entry name" value="Znf_prot_DUF3669"/>
</dbReference>
<comment type="caution">
    <text evidence="2">The sequence shown here is derived from an EMBL/GenBank/DDBJ whole genome shotgun (WGS) entry which is preliminary data.</text>
</comment>
<dbReference type="Pfam" id="PF12417">
    <property type="entry name" value="DUF3669"/>
    <property type="match status" value="2"/>
</dbReference>
<dbReference type="AlphaFoldDB" id="A0A0P7BFW6"/>
<gene>
    <name evidence="2" type="ORF">AK830_g969</name>
</gene>
<evidence type="ECO:0000313" key="2">
    <source>
        <dbReference type="EMBL" id="KPM45573.1"/>
    </source>
</evidence>
<evidence type="ECO:0000313" key="3">
    <source>
        <dbReference type="Proteomes" id="UP000050424"/>
    </source>
</evidence>
<dbReference type="PANTHER" id="PTHR40780">
    <property type="entry name" value="DUF3669 DOMAIN-CONTAINING PROTEIN"/>
    <property type="match status" value="1"/>
</dbReference>
<proteinExistence type="predicted"/>
<name>A0A0P7BFW6_9HYPO</name>
<dbReference type="OrthoDB" id="2993351at2759"/>
<evidence type="ECO:0000259" key="1">
    <source>
        <dbReference type="Pfam" id="PF12417"/>
    </source>
</evidence>
<protein>
    <recommendedName>
        <fullName evidence="1">DUF3669 domain-containing protein</fullName>
    </recommendedName>
</protein>
<feature type="domain" description="DUF3669" evidence="1">
    <location>
        <begin position="231"/>
        <end position="292"/>
    </location>
</feature>
<reference evidence="2 3" key="1">
    <citation type="submission" date="2015-09" db="EMBL/GenBank/DDBJ databases">
        <title>Draft genome of a European isolate of the apple canker pathogen Neonectria ditissima.</title>
        <authorList>
            <person name="Gomez-Cortecero A."/>
            <person name="Harrison R.J."/>
            <person name="Armitage A.D."/>
        </authorList>
    </citation>
    <scope>NUCLEOTIDE SEQUENCE [LARGE SCALE GENOMIC DNA]</scope>
    <source>
        <strain evidence="2 3">R09/05</strain>
    </source>
</reference>
<dbReference type="Proteomes" id="UP000050424">
    <property type="component" value="Unassembled WGS sequence"/>
</dbReference>
<sequence length="753" mass="85615">MATELTTRVSPEPLERIGAGCCGSVWASSSPHATMALKREDGGPNRSLENELRMHQRVLKASQPSPSRDFSIPLCHGFIRDSQDWDEILPRLPSGSTACNALVSEKVLPISERGRQVLVQRYCPEHAQEGVLRDPKNTHCLVRLYLGRRRRDPTRRSRFFSLRNFPLHVDQAEELGLSTEKWAISMAKALSFLYWEARVDANDVEFVLGLPRADNSNGNGAELSILGSHSLWVIDFDCCRELPMNEEGVEMAVQAFWRNDPFYPRPKSGQERLWHVFRDNFLAASAVALQNESSDRQRLPQLLMNRIVDTIGVFDKCVGEAASLEQALRDNLRLENRLDIAAKADTPEACLQRMLSVKSVISTSSSFAERQQAAVGTTACFREIGTGSIGKVFEHPGTTFVYKLPVSDQPSKLWNNYIMHKRVQSSFQNLPYLEGQVEIPGCHWYSTPTTDAFWDEFLNRFPDTPEFPRKRRHVLCMERIFPLPRPVRHALIEKYCPIIAQEKMKDSEANKDCLIRPCLGRLKYGSSGQFFSLRNFKLHSNQIQELQLEVSELETAMGHALAVVHWHTKIDAKDVEFVLGSSPVEEQKIRTDVDINTIQSKNPTSTFEQVTHSAINFGKRITSLWMLDFDDCENISMDEQGVNLAVRAFLETNFYCPKPNTGDPFIETTWVTFREKYLFFSAHILETITQRPDLSNLPRMFIEKLENQTEDEPPGKVLGGGAGSGENLFREVRDKIQIIGESKEERPASKRHQ</sequence>
<feature type="domain" description="DUF3669" evidence="1">
    <location>
        <begin position="624"/>
        <end position="686"/>
    </location>
</feature>
<dbReference type="PANTHER" id="PTHR40780:SF3">
    <property type="entry name" value="DUF3669 DOMAIN-CONTAINING PROTEIN"/>
    <property type="match status" value="1"/>
</dbReference>
<organism evidence="2 3">
    <name type="scientific">Neonectria ditissima</name>
    <dbReference type="NCBI Taxonomy" id="78410"/>
    <lineage>
        <taxon>Eukaryota</taxon>
        <taxon>Fungi</taxon>
        <taxon>Dikarya</taxon>
        <taxon>Ascomycota</taxon>
        <taxon>Pezizomycotina</taxon>
        <taxon>Sordariomycetes</taxon>
        <taxon>Hypocreomycetidae</taxon>
        <taxon>Hypocreales</taxon>
        <taxon>Nectriaceae</taxon>
        <taxon>Neonectria</taxon>
    </lineage>
</organism>
<keyword evidence="3" id="KW-1185">Reference proteome</keyword>
<accession>A0A0P7BFW6</accession>